<dbReference type="Pfam" id="PF06985">
    <property type="entry name" value="HET"/>
    <property type="match status" value="1"/>
</dbReference>
<dbReference type="EMBL" id="MU854447">
    <property type="protein sequence ID" value="KAK4035348.1"/>
    <property type="molecule type" value="Genomic_DNA"/>
</dbReference>
<keyword evidence="3" id="KW-1185">Reference proteome</keyword>
<gene>
    <name evidence="2" type="ORF">C8A01DRAFT_17975</name>
</gene>
<dbReference type="InterPro" id="IPR010730">
    <property type="entry name" value="HET"/>
</dbReference>
<evidence type="ECO:0000313" key="3">
    <source>
        <dbReference type="Proteomes" id="UP001303115"/>
    </source>
</evidence>
<feature type="domain" description="Heterokaryon incompatibility" evidence="1">
    <location>
        <begin position="62"/>
        <end position="200"/>
    </location>
</feature>
<accession>A0AAN6PEQ1</accession>
<evidence type="ECO:0000259" key="1">
    <source>
        <dbReference type="Pfam" id="PF06985"/>
    </source>
</evidence>
<evidence type="ECO:0000313" key="2">
    <source>
        <dbReference type="EMBL" id="KAK4035348.1"/>
    </source>
</evidence>
<proteinExistence type="predicted"/>
<protein>
    <submittedName>
        <fullName evidence="2">Heterokaryon incompatibility protein-domain-containing protein</fullName>
    </submittedName>
</protein>
<name>A0AAN6PEQ1_9PEZI</name>
<dbReference type="PANTHER" id="PTHR33112:SF12">
    <property type="entry name" value="HETEROKARYON INCOMPATIBILITY DOMAIN-CONTAINING PROTEIN"/>
    <property type="match status" value="1"/>
</dbReference>
<reference evidence="3" key="1">
    <citation type="journal article" date="2023" name="Mol. Phylogenet. Evol.">
        <title>Genome-scale phylogeny and comparative genomics of the fungal order Sordariales.</title>
        <authorList>
            <person name="Hensen N."/>
            <person name="Bonometti L."/>
            <person name="Westerberg I."/>
            <person name="Brannstrom I.O."/>
            <person name="Guillou S."/>
            <person name="Cros-Aarteil S."/>
            <person name="Calhoun S."/>
            <person name="Haridas S."/>
            <person name="Kuo A."/>
            <person name="Mondo S."/>
            <person name="Pangilinan J."/>
            <person name="Riley R."/>
            <person name="LaButti K."/>
            <person name="Andreopoulos B."/>
            <person name="Lipzen A."/>
            <person name="Chen C."/>
            <person name="Yan M."/>
            <person name="Daum C."/>
            <person name="Ng V."/>
            <person name="Clum A."/>
            <person name="Steindorff A."/>
            <person name="Ohm R.A."/>
            <person name="Martin F."/>
            <person name="Silar P."/>
            <person name="Natvig D.O."/>
            <person name="Lalanne C."/>
            <person name="Gautier V."/>
            <person name="Ament-Velasquez S.L."/>
            <person name="Kruys A."/>
            <person name="Hutchinson M.I."/>
            <person name="Powell A.J."/>
            <person name="Barry K."/>
            <person name="Miller A.N."/>
            <person name="Grigoriev I.V."/>
            <person name="Debuchy R."/>
            <person name="Gladieux P."/>
            <person name="Hiltunen Thoren M."/>
            <person name="Johannesson H."/>
        </authorList>
    </citation>
    <scope>NUCLEOTIDE SEQUENCE [LARGE SCALE GENOMIC DNA]</scope>
    <source>
        <strain evidence="3">CBS 284.82</strain>
    </source>
</reference>
<dbReference type="AlphaFoldDB" id="A0AAN6PEQ1"/>
<dbReference type="PANTHER" id="PTHR33112">
    <property type="entry name" value="DOMAIN PROTEIN, PUTATIVE-RELATED"/>
    <property type="match status" value="1"/>
</dbReference>
<dbReference type="Proteomes" id="UP001303115">
    <property type="component" value="Unassembled WGS sequence"/>
</dbReference>
<organism evidence="2 3">
    <name type="scientific">Parachaetomium inaequale</name>
    <dbReference type="NCBI Taxonomy" id="2588326"/>
    <lineage>
        <taxon>Eukaryota</taxon>
        <taxon>Fungi</taxon>
        <taxon>Dikarya</taxon>
        <taxon>Ascomycota</taxon>
        <taxon>Pezizomycotina</taxon>
        <taxon>Sordariomycetes</taxon>
        <taxon>Sordariomycetidae</taxon>
        <taxon>Sordariales</taxon>
        <taxon>Chaetomiaceae</taxon>
        <taxon>Parachaetomium</taxon>
    </lineage>
</organism>
<comment type="caution">
    <text evidence="2">The sequence shown here is derived from an EMBL/GenBank/DDBJ whole genome shotgun (WGS) entry which is preliminary data.</text>
</comment>
<sequence>MVEGARIDPEKVNYRRVQDWLRRCDDKHDGTCCRLPRSCPVQISCVDCYTREIVPIAPDADYLALSYVWGDKKTLPEAESVERLPGDDKVPRVVRDAMVVVRELGKRYLWVDQYCIDQKNEDNKRRQILHMDQVYEGAYATIVAAAGPDAEFGLPGVAGRCRNEQLFAETPTITLLQVPWTLGASLSLNAWMTRGWTYQEAVLSRRLLVFTEQAVYFVCAAMKRCEGVLIGTDDANLGQGERLITLHSKALSVAQGHFDSLQTDGYTLLRHLLSHIQHYSPRRLTFQTDRLSAFRGILSRWPFYSYFGI</sequence>
<feature type="non-terminal residue" evidence="2">
    <location>
        <position position="309"/>
    </location>
</feature>